<evidence type="ECO:0000313" key="4">
    <source>
        <dbReference type="Proteomes" id="UP000608594"/>
    </source>
</evidence>
<reference evidence="3" key="1">
    <citation type="submission" date="2020-08" db="EMBL/GenBank/DDBJ databases">
        <title>Paracoccus amoyensis sp. nov., isolated from the surface seawater at coast of Xiamen, Fujian.</title>
        <authorList>
            <person name="Lyu L."/>
        </authorList>
    </citation>
    <scope>NUCLEOTIDE SEQUENCE</scope>
    <source>
        <strain evidence="3">11-3</strain>
    </source>
</reference>
<evidence type="ECO:0000313" key="3">
    <source>
        <dbReference type="EMBL" id="MBC9247492.1"/>
    </source>
</evidence>
<proteinExistence type="predicted"/>
<dbReference type="Proteomes" id="UP000608594">
    <property type="component" value="Unassembled WGS sequence"/>
</dbReference>
<keyword evidence="2" id="KW-0812">Transmembrane</keyword>
<evidence type="ECO:0000256" key="2">
    <source>
        <dbReference type="SAM" id="Phobius"/>
    </source>
</evidence>
<accession>A0A926J6Q5</accession>
<evidence type="ECO:0000256" key="1">
    <source>
        <dbReference type="SAM" id="MobiDB-lite"/>
    </source>
</evidence>
<dbReference type="EMBL" id="JACOQL010000003">
    <property type="protein sequence ID" value="MBC9247492.1"/>
    <property type="molecule type" value="Genomic_DNA"/>
</dbReference>
<protein>
    <submittedName>
        <fullName evidence="3">Uncharacterized protein</fullName>
    </submittedName>
</protein>
<dbReference type="RefSeq" id="WP_187793962.1">
    <property type="nucleotide sequence ID" value="NZ_JACOQL010000003.1"/>
</dbReference>
<comment type="caution">
    <text evidence="3">The sequence shown here is derived from an EMBL/GenBank/DDBJ whole genome shotgun (WGS) entry which is preliminary data.</text>
</comment>
<organism evidence="3 4">
    <name type="scientific">Paracoccus amoyensis</name>
    <dbReference type="NCBI Taxonomy" id="2760093"/>
    <lineage>
        <taxon>Bacteria</taxon>
        <taxon>Pseudomonadati</taxon>
        <taxon>Pseudomonadota</taxon>
        <taxon>Alphaproteobacteria</taxon>
        <taxon>Rhodobacterales</taxon>
        <taxon>Paracoccaceae</taxon>
        <taxon>Paracoccus</taxon>
    </lineage>
</organism>
<name>A0A926J6Q5_9RHOB</name>
<feature type="transmembrane region" description="Helical" evidence="2">
    <location>
        <begin position="119"/>
        <end position="139"/>
    </location>
</feature>
<keyword evidence="2" id="KW-1133">Transmembrane helix</keyword>
<sequence length="306" mass="32547">MTRKALSETASAKADHEQILAGLKSDDWKQRLEEARAKREQVLKQKVTPTAAAIEGLDPTAAETSFLVADRQPSFRKADPPRPDGLRPARKTQPIQAERPTRPMPAVAGMPNRPARRSLSMAGTALGLATLALGGWLWLADSGPVADRQPAGLAPEIAAEMLSPSADPAATADDSRLSFGLVDSDPAQPGNYIIATGAAEPEPAPEPEAVPDAPPTPAELLQRLADVVPAATRVHVPADMEIAYTGDALQLVRSFFAPDRNMVRYFHAADRDLALQSAQIIGAEAMDFTSYAPKPDAGMIEIWLGG</sequence>
<keyword evidence="2" id="KW-0472">Membrane</keyword>
<gene>
    <name evidence="3" type="ORF">H4P12_12395</name>
</gene>
<keyword evidence="4" id="KW-1185">Reference proteome</keyword>
<dbReference type="AlphaFoldDB" id="A0A926J6Q5"/>
<feature type="region of interest" description="Disordered" evidence="1">
    <location>
        <begin position="68"/>
        <end position="109"/>
    </location>
</feature>
<feature type="compositionally biased region" description="Basic and acidic residues" evidence="1">
    <location>
        <begin position="76"/>
        <end position="87"/>
    </location>
</feature>